<accession>A0A7R9CHX1</accession>
<dbReference type="GO" id="GO:0014808">
    <property type="term" value="P:release of sequestered calcium ion into cytosol by sarcoplasmic reticulum"/>
    <property type="evidence" value="ECO:0007669"/>
    <property type="project" value="TreeGrafter"/>
</dbReference>
<dbReference type="GO" id="GO:0005219">
    <property type="term" value="F:ryanodine-sensitive calcium-release channel activity"/>
    <property type="evidence" value="ECO:0007669"/>
    <property type="project" value="TreeGrafter"/>
</dbReference>
<organism evidence="2">
    <name type="scientific">Timema poppense</name>
    <name type="common">Walking stick</name>
    <dbReference type="NCBI Taxonomy" id="170557"/>
    <lineage>
        <taxon>Eukaryota</taxon>
        <taxon>Metazoa</taxon>
        <taxon>Ecdysozoa</taxon>
        <taxon>Arthropoda</taxon>
        <taxon>Hexapoda</taxon>
        <taxon>Insecta</taxon>
        <taxon>Pterygota</taxon>
        <taxon>Neoptera</taxon>
        <taxon>Polyneoptera</taxon>
        <taxon>Phasmatodea</taxon>
        <taxon>Timematodea</taxon>
        <taxon>Timematoidea</taxon>
        <taxon>Timematidae</taxon>
        <taxon>Timema</taxon>
    </lineage>
</organism>
<proteinExistence type="predicted"/>
<evidence type="ECO:0000256" key="1">
    <source>
        <dbReference type="SAM" id="Phobius"/>
    </source>
</evidence>
<evidence type="ECO:0000313" key="2">
    <source>
        <dbReference type="EMBL" id="CAD7395324.1"/>
    </source>
</evidence>
<dbReference type="GO" id="GO:0006941">
    <property type="term" value="P:striated muscle contraction"/>
    <property type="evidence" value="ECO:0007669"/>
    <property type="project" value="TreeGrafter"/>
</dbReference>
<dbReference type="GO" id="GO:0033017">
    <property type="term" value="C:sarcoplasmic reticulum membrane"/>
    <property type="evidence" value="ECO:0007669"/>
    <property type="project" value="TreeGrafter"/>
</dbReference>
<dbReference type="AlphaFoldDB" id="A0A7R9CHX1"/>
<dbReference type="InterPro" id="IPR015925">
    <property type="entry name" value="Ryanodine_IP3_receptor"/>
</dbReference>
<reference evidence="2" key="1">
    <citation type="submission" date="2020-11" db="EMBL/GenBank/DDBJ databases">
        <authorList>
            <person name="Tran Van P."/>
        </authorList>
    </citation>
    <scope>NUCLEOTIDE SEQUENCE</scope>
</reference>
<gene>
    <name evidence="2" type="ORF">TPSB3V08_LOCUS121</name>
</gene>
<keyword evidence="1" id="KW-0472">Membrane</keyword>
<dbReference type="EMBL" id="OD000030">
    <property type="protein sequence ID" value="CAD7395324.1"/>
    <property type="molecule type" value="Genomic_DNA"/>
</dbReference>
<dbReference type="PANTHER" id="PTHR46399:SF8">
    <property type="entry name" value="B30.2_SPRY DOMAIN-CONTAINING PROTEIN"/>
    <property type="match status" value="1"/>
</dbReference>
<keyword evidence="1" id="KW-0812">Transmembrane</keyword>
<dbReference type="GO" id="GO:0034704">
    <property type="term" value="C:calcium channel complex"/>
    <property type="evidence" value="ECO:0007669"/>
    <property type="project" value="TreeGrafter"/>
</dbReference>
<sequence length="389" mass="44569">MRVHTDLRWFVLRFYWFSSAEHLKQSGQSRYVLNFSRTARVDKLTYETLSRPSRGVGTEAEQATAAAAVELRFAYSLLEKLIQYLDTASINMKLLKPSSTFSRRCSFKTSTRDIKFFSKFYSTPTYIFLVTDWKQRRKRMMMMILLDSFYFYPFVVLPLMEKYFSTHRNYFIAVATATNNVGAASLKEKEMVASLFCKLASLLRSRLAAFGADVRITVRCLQVLVKGIDAKSLVKNCPEFIRTSMLTFFNNTSDDLGHTIQNLQDGRYSHLRGTHLKTSTSLFYINGVVLPVLTAMFDHLAAYEYGSDLLLDEIQVASYKMLGSLFTLGNDATLTHDRKYLKTEIDRHRPALGSCLGAFSSTFPVAFLEPHLNKHNQFSLLNRIADHFS</sequence>
<dbReference type="GO" id="GO:0042383">
    <property type="term" value="C:sarcolemma"/>
    <property type="evidence" value="ECO:0007669"/>
    <property type="project" value="TreeGrafter"/>
</dbReference>
<dbReference type="GO" id="GO:0005790">
    <property type="term" value="C:smooth endoplasmic reticulum"/>
    <property type="evidence" value="ECO:0007669"/>
    <property type="project" value="TreeGrafter"/>
</dbReference>
<dbReference type="GO" id="GO:0030018">
    <property type="term" value="C:Z disc"/>
    <property type="evidence" value="ECO:0007669"/>
    <property type="project" value="TreeGrafter"/>
</dbReference>
<keyword evidence="1" id="KW-1133">Transmembrane helix</keyword>
<name>A0A7R9CHX1_TIMPO</name>
<protein>
    <submittedName>
        <fullName evidence="2">Uncharacterized protein</fullName>
    </submittedName>
</protein>
<dbReference type="PANTHER" id="PTHR46399">
    <property type="entry name" value="B30.2/SPRY DOMAIN-CONTAINING PROTEIN"/>
    <property type="match status" value="1"/>
</dbReference>
<feature type="transmembrane region" description="Helical" evidence="1">
    <location>
        <begin position="140"/>
        <end position="160"/>
    </location>
</feature>